<sequence length="9" mass="1106">MGCIFLFYL</sequence>
<accession>A0A0A9B0M4</accession>
<name>A0A0A9B0M4_ARUDO</name>
<dbReference type="EMBL" id="GBRH01242237">
    <property type="protein sequence ID" value="JAD55658.1"/>
    <property type="molecule type" value="Transcribed_RNA"/>
</dbReference>
<protein>
    <submittedName>
        <fullName evidence="1">Uncharacterized protein</fullName>
    </submittedName>
</protein>
<evidence type="ECO:0000313" key="1">
    <source>
        <dbReference type="EMBL" id="JAD55658.1"/>
    </source>
</evidence>
<organism evidence="1">
    <name type="scientific">Arundo donax</name>
    <name type="common">Giant reed</name>
    <name type="synonym">Donax arundinaceus</name>
    <dbReference type="NCBI Taxonomy" id="35708"/>
    <lineage>
        <taxon>Eukaryota</taxon>
        <taxon>Viridiplantae</taxon>
        <taxon>Streptophyta</taxon>
        <taxon>Embryophyta</taxon>
        <taxon>Tracheophyta</taxon>
        <taxon>Spermatophyta</taxon>
        <taxon>Magnoliopsida</taxon>
        <taxon>Liliopsida</taxon>
        <taxon>Poales</taxon>
        <taxon>Poaceae</taxon>
        <taxon>PACMAD clade</taxon>
        <taxon>Arundinoideae</taxon>
        <taxon>Arundineae</taxon>
        <taxon>Arundo</taxon>
    </lineage>
</organism>
<reference evidence="1" key="2">
    <citation type="journal article" date="2015" name="Data Brief">
        <title>Shoot transcriptome of the giant reed, Arundo donax.</title>
        <authorList>
            <person name="Barrero R.A."/>
            <person name="Guerrero F.D."/>
            <person name="Moolhuijzen P."/>
            <person name="Goolsby J.A."/>
            <person name="Tidwell J."/>
            <person name="Bellgard S.E."/>
            <person name="Bellgard M.I."/>
        </authorList>
    </citation>
    <scope>NUCLEOTIDE SEQUENCE</scope>
    <source>
        <tissue evidence="1">Shoot tissue taken approximately 20 cm above the soil surface</tissue>
    </source>
</reference>
<proteinExistence type="predicted"/>
<reference evidence="1" key="1">
    <citation type="submission" date="2014-09" db="EMBL/GenBank/DDBJ databases">
        <authorList>
            <person name="Magalhaes I.L.F."/>
            <person name="Oliveira U."/>
            <person name="Santos F.R."/>
            <person name="Vidigal T.H.D.A."/>
            <person name="Brescovit A.D."/>
            <person name="Santos A.J."/>
        </authorList>
    </citation>
    <scope>NUCLEOTIDE SEQUENCE</scope>
    <source>
        <tissue evidence="1">Shoot tissue taken approximately 20 cm above the soil surface</tissue>
    </source>
</reference>